<feature type="transmembrane region" description="Helical" evidence="8">
    <location>
        <begin position="203"/>
        <end position="223"/>
    </location>
</feature>
<dbReference type="CDD" id="cd17346">
    <property type="entry name" value="MFS_DtpA_like"/>
    <property type="match status" value="1"/>
</dbReference>
<sequence length="524" mass="57529">MSDTTNDSNVDVDAEDFYKGSQERELMGHPIGLAICFLTEMWERFSYYGMRTILVLYLVKYHLYSAAEGSMIYGAYAGLVYMMPIIGGYMADRYLGSRKAVTYGAILLVAGHGLMAFHGPASFMDGDMVVRDEFYIGVFFMALALIITGVGFLKANISTIVGALYGPNDPRRDGGFSIFYMGINLGSLFSTALVGYVGETYGWNYGFSIAGIGMLFGLLVFLWGQRYLDGRAEPSNPAILKEKSLIGLNKEWTIYLFGLGLVLVTWVLVQYQAFVGSLLGVSGFVSIAVILTYAFVKCNKVERERIMVACFLIAIQSIFWALFEQQAASLTLLADQQFDLNILGMNVLASQVQLLNALFIVMLAPVMAWLWVALAKKHKEPSTPGKFGLAMLLIGLGYIVFSWGMSLDASQSKSFIWLVFIYLSLTLAELCLSPVGLSMVTKLAVSKIVGMMMGTWFLFTALGNYVAGWISSLTGSSAHGVDSGQLDIMATMEVYSNIGYLSMGVGVFILALTPLMKKYMHGVH</sequence>
<dbReference type="AlphaFoldDB" id="A0A2G4YNV3"/>
<feature type="transmembrane region" description="Helical" evidence="8">
    <location>
        <begin position="134"/>
        <end position="153"/>
    </location>
</feature>
<evidence type="ECO:0000256" key="4">
    <source>
        <dbReference type="ARBA" id="ARBA00022856"/>
    </source>
</evidence>
<evidence type="ECO:0000256" key="3">
    <source>
        <dbReference type="ARBA" id="ARBA00022692"/>
    </source>
</evidence>
<dbReference type="NCBIfam" id="TIGR00924">
    <property type="entry name" value="yjdL_sub1_fam"/>
    <property type="match status" value="1"/>
</dbReference>
<keyword evidence="4" id="KW-0653">Protein transport</keyword>
<accession>A0A2G4YNV3</accession>
<dbReference type="RefSeq" id="WP_099474472.1">
    <property type="nucleotide sequence ID" value="NZ_CP041025.1"/>
</dbReference>
<keyword evidence="3 7" id="KW-0812">Transmembrane</keyword>
<organism evidence="9 10">
    <name type="scientific">Paremcibacter congregatus</name>
    <dbReference type="NCBI Taxonomy" id="2043170"/>
    <lineage>
        <taxon>Bacteria</taxon>
        <taxon>Pseudomonadati</taxon>
        <taxon>Pseudomonadota</taxon>
        <taxon>Alphaproteobacteria</taxon>
        <taxon>Emcibacterales</taxon>
        <taxon>Emcibacteraceae</taxon>
        <taxon>Paremcibacter</taxon>
    </lineage>
</organism>
<dbReference type="InterPro" id="IPR000109">
    <property type="entry name" value="POT_fam"/>
</dbReference>
<dbReference type="PROSITE" id="PS01023">
    <property type="entry name" value="PTR2_2"/>
    <property type="match status" value="1"/>
</dbReference>
<dbReference type="InParanoid" id="A0A2G4YNV3"/>
<feature type="transmembrane region" description="Helical" evidence="8">
    <location>
        <begin position="498"/>
        <end position="516"/>
    </location>
</feature>
<dbReference type="FunCoup" id="A0A2G4YNV3">
    <property type="interactions" value="173"/>
</dbReference>
<dbReference type="SUPFAM" id="SSF103473">
    <property type="entry name" value="MFS general substrate transporter"/>
    <property type="match status" value="1"/>
</dbReference>
<evidence type="ECO:0000256" key="6">
    <source>
        <dbReference type="ARBA" id="ARBA00023136"/>
    </source>
</evidence>
<keyword evidence="6 8" id="KW-0472">Membrane</keyword>
<dbReference type="Gene3D" id="1.20.1250.20">
    <property type="entry name" value="MFS general substrate transporter like domains"/>
    <property type="match status" value="1"/>
</dbReference>
<feature type="transmembrane region" description="Helical" evidence="8">
    <location>
        <begin position="354"/>
        <end position="375"/>
    </location>
</feature>
<keyword evidence="5 8" id="KW-1133">Transmembrane helix</keyword>
<dbReference type="PROSITE" id="PS01022">
    <property type="entry name" value="PTR2_1"/>
    <property type="match status" value="1"/>
</dbReference>
<dbReference type="GO" id="GO:0016020">
    <property type="term" value="C:membrane"/>
    <property type="evidence" value="ECO:0007669"/>
    <property type="project" value="UniProtKB-SubCell"/>
</dbReference>
<dbReference type="InterPro" id="IPR018456">
    <property type="entry name" value="PTR2_symporter_CS"/>
</dbReference>
<dbReference type="InterPro" id="IPR005279">
    <property type="entry name" value="Dipep/tripep_permease"/>
</dbReference>
<keyword evidence="4" id="KW-0571">Peptide transport</keyword>
<comment type="similarity">
    <text evidence="2 7">Belongs to the major facilitator superfamily. Proton-dependent oligopeptide transporter (POT/PTR) (TC 2.A.17) family.</text>
</comment>
<dbReference type="Proteomes" id="UP000229730">
    <property type="component" value="Unassembled WGS sequence"/>
</dbReference>
<dbReference type="OrthoDB" id="9772725at2"/>
<feature type="transmembrane region" description="Helical" evidence="8">
    <location>
        <begin position="306"/>
        <end position="323"/>
    </location>
</feature>
<feature type="transmembrane region" description="Helical" evidence="8">
    <location>
        <begin position="70"/>
        <end position="91"/>
    </location>
</feature>
<dbReference type="PANTHER" id="PTHR11654">
    <property type="entry name" value="OLIGOPEPTIDE TRANSPORTER-RELATED"/>
    <property type="match status" value="1"/>
</dbReference>
<feature type="transmembrane region" description="Helical" evidence="8">
    <location>
        <begin position="415"/>
        <end position="437"/>
    </location>
</feature>
<reference evidence="9 10" key="1">
    <citation type="submission" date="2017-10" db="EMBL/GenBank/DDBJ databases">
        <title>Frigbacter circumglobatus gen. nov. sp. nov., isolated from sediment cultured in situ.</title>
        <authorList>
            <person name="Zhao Z."/>
        </authorList>
    </citation>
    <scope>NUCLEOTIDE SEQUENCE [LARGE SCALE GENOMIC DNA]</scope>
    <source>
        <strain evidence="9 10">ZYL</strain>
    </source>
</reference>
<feature type="transmembrane region" description="Helical" evidence="8">
    <location>
        <begin position="103"/>
        <end position="122"/>
    </location>
</feature>
<comment type="subcellular location">
    <subcellularLocation>
        <location evidence="1 7">Membrane</location>
        <topology evidence="1 7">Multi-pass membrane protein</topology>
    </subcellularLocation>
</comment>
<feature type="transmembrane region" description="Helical" evidence="8">
    <location>
        <begin position="387"/>
        <end position="403"/>
    </location>
</feature>
<evidence type="ECO:0000256" key="8">
    <source>
        <dbReference type="SAM" id="Phobius"/>
    </source>
</evidence>
<feature type="transmembrane region" description="Helical" evidence="8">
    <location>
        <begin position="174"/>
        <end position="197"/>
    </location>
</feature>
<name>A0A2G4YNV3_9PROT</name>
<protein>
    <submittedName>
        <fullName evidence="9">MFS transporter</fullName>
    </submittedName>
</protein>
<evidence type="ECO:0000313" key="9">
    <source>
        <dbReference type="EMBL" id="PHZ83990.1"/>
    </source>
</evidence>
<dbReference type="Pfam" id="PF00854">
    <property type="entry name" value="PTR2"/>
    <property type="match status" value="1"/>
</dbReference>
<evidence type="ECO:0000256" key="7">
    <source>
        <dbReference type="RuleBase" id="RU003755"/>
    </source>
</evidence>
<evidence type="ECO:0000256" key="2">
    <source>
        <dbReference type="ARBA" id="ARBA00005982"/>
    </source>
</evidence>
<keyword evidence="7" id="KW-0813">Transport</keyword>
<evidence type="ECO:0000256" key="5">
    <source>
        <dbReference type="ARBA" id="ARBA00022989"/>
    </source>
</evidence>
<feature type="transmembrane region" description="Helical" evidence="8">
    <location>
        <begin position="275"/>
        <end position="294"/>
    </location>
</feature>
<dbReference type="GO" id="GO:1904680">
    <property type="term" value="F:peptide transmembrane transporter activity"/>
    <property type="evidence" value="ECO:0007669"/>
    <property type="project" value="InterPro"/>
</dbReference>
<gene>
    <name evidence="9" type="ORF">CRD36_14370</name>
</gene>
<dbReference type="InterPro" id="IPR036259">
    <property type="entry name" value="MFS_trans_sf"/>
</dbReference>
<feature type="transmembrane region" description="Helical" evidence="8">
    <location>
        <begin position="252"/>
        <end position="269"/>
    </location>
</feature>
<keyword evidence="10" id="KW-1185">Reference proteome</keyword>
<evidence type="ECO:0000256" key="1">
    <source>
        <dbReference type="ARBA" id="ARBA00004141"/>
    </source>
</evidence>
<dbReference type="GO" id="GO:0006857">
    <property type="term" value="P:oligopeptide transport"/>
    <property type="evidence" value="ECO:0007669"/>
    <property type="project" value="InterPro"/>
</dbReference>
<comment type="caution">
    <text evidence="9">The sequence shown here is derived from an EMBL/GenBank/DDBJ whole genome shotgun (WGS) entry which is preliminary data.</text>
</comment>
<evidence type="ECO:0000313" key="10">
    <source>
        <dbReference type="Proteomes" id="UP000229730"/>
    </source>
</evidence>
<feature type="transmembrane region" description="Helical" evidence="8">
    <location>
        <begin position="449"/>
        <end position="470"/>
    </location>
</feature>
<dbReference type="EMBL" id="PDEM01000029">
    <property type="protein sequence ID" value="PHZ83990.1"/>
    <property type="molecule type" value="Genomic_DNA"/>
</dbReference>
<proteinExistence type="inferred from homology"/>